<protein>
    <recommendedName>
        <fullName evidence="1">Zinc finger CGNR domain-containing protein</fullName>
    </recommendedName>
</protein>
<dbReference type="SUPFAM" id="SSF160904">
    <property type="entry name" value="Jann2411-like"/>
    <property type="match status" value="1"/>
</dbReference>
<sequence length="393" mass="44815">MPQIKENFFETILFKFNNNLSDCVTDIEHTVPGEAPTIKYKIQSLTEHTATFAYAAKKGLVRIAPNGTIEEPNVLGSLIALPTRTDKALIDFFHSNGFLFPTSVECYEEIDKSALLEIINRLKMTVELMTAANEIKKDYQKIFELTILLLLSRDIEFKTDLMNSPYKSCHHSFSDLLRNPPSVLSQQRQKEGFSGDFYNINDSIIGNNTVIISEYNDIISGYSSVPGYNEPLFKSVIQLYVNYNGNGIARKIIDVLFHCLYDVSIINFTGAINYYKSPDFNSLSQSIKTAMTEVANYIVGEEINANLNGIHPVYNVDTMSPSWKVDSLLCAAYFSIFYLKPDLELYRPCDNPRCGKYFLVKTTSTRNRYCSTECCNRVTQDRYRKKKRELAEN</sequence>
<dbReference type="EMBL" id="WWSB01000026">
    <property type="protein sequence ID" value="MZK19176.1"/>
    <property type="molecule type" value="Genomic_DNA"/>
</dbReference>
<feature type="domain" description="Zinc finger CGNR" evidence="1">
    <location>
        <begin position="347"/>
        <end position="387"/>
    </location>
</feature>
<organism evidence="2 3">
    <name type="scientific">Dorea longicatena</name>
    <dbReference type="NCBI Taxonomy" id="88431"/>
    <lineage>
        <taxon>Bacteria</taxon>
        <taxon>Bacillati</taxon>
        <taxon>Bacillota</taxon>
        <taxon>Clostridia</taxon>
        <taxon>Lachnospirales</taxon>
        <taxon>Lachnospiraceae</taxon>
        <taxon>Dorea</taxon>
    </lineage>
</organism>
<dbReference type="InterPro" id="IPR023286">
    <property type="entry name" value="ABATE_dom_sf"/>
</dbReference>
<gene>
    <name evidence="2" type="ORF">GT565_14010</name>
</gene>
<evidence type="ECO:0000313" key="2">
    <source>
        <dbReference type="EMBL" id="MZK19176.1"/>
    </source>
</evidence>
<dbReference type="Pfam" id="PF11706">
    <property type="entry name" value="zf-CGNR"/>
    <property type="match status" value="1"/>
</dbReference>
<proteinExistence type="predicted"/>
<dbReference type="Gene3D" id="1.10.3300.10">
    <property type="entry name" value="Jann2411-like domain"/>
    <property type="match status" value="1"/>
</dbReference>
<reference evidence="2 3" key="1">
    <citation type="journal article" date="2019" name="Nat. Med.">
        <title>A library of human gut bacterial isolates paired with longitudinal multiomics data enables mechanistic microbiome research.</title>
        <authorList>
            <person name="Poyet M."/>
            <person name="Groussin M."/>
            <person name="Gibbons S.M."/>
            <person name="Avila-Pacheco J."/>
            <person name="Jiang X."/>
            <person name="Kearney S.M."/>
            <person name="Perrotta A.R."/>
            <person name="Berdy B."/>
            <person name="Zhao S."/>
            <person name="Lieberman T.D."/>
            <person name="Swanson P.K."/>
            <person name="Smith M."/>
            <person name="Roesemann S."/>
            <person name="Alexander J.E."/>
            <person name="Rich S.A."/>
            <person name="Livny J."/>
            <person name="Vlamakis H."/>
            <person name="Clish C."/>
            <person name="Bullock K."/>
            <person name="Deik A."/>
            <person name="Scott J."/>
            <person name="Pierce K.A."/>
            <person name="Xavier R.J."/>
            <person name="Alm E.J."/>
        </authorList>
    </citation>
    <scope>NUCLEOTIDE SEQUENCE [LARGE SCALE GENOMIC DNA]</scope>
    <source>
        <strain evidence="2 3">BIOML-A7</strain>
    </source>
</reference>
<evidence type="ECO:0000259" key="1">
    <source>
        <dbReference type="Pfam" id="PF11706"/>
    </source>
</evidence>
<dbReference type="AlphaFoldDB" id="A0A845KR35"/>
<dbReference type="Proteomes" id="UP000446719">
    <property type="component" value="Unassembled WGS sequence"/>
</dbReference>
<comment type="caution">
    <text evidence="2">The sequence shown here is derived from an EMBL/GenBank/DDBJ whole genome shotgun (WGS) entry which is preliminary data.</text>
</comment>
<dbReference type="RefSeq" id="WP_161159848.1">
    <property type="nucleotide sequence ID" value="NZ_WWSB01000026.1"/>
</dbReference>
<name>A0A845KR35_9FIRM</name>
<dbReference type="InterPro" id="IPR021005">
    <property type="entry name" value="Znf_CGNR"/>
</dbReference>
<accession>A0A845KR35</accession>
<evidence type="ECO:0000313" key="3">
    <source>
        <dbReference type="Proteomes" id="UP000446719"/>
    </source>
</evidence>